<dbReference type="InterPro" id="IPR013083">
    <property type="entry name" value="Znf_RING/FYVE/PHD"/>
</dbReference>
<evidence type="ECO:0000256" key="2">
    <source>
        <dbReference type="ARBA" id="ARBA00022833"/>
    </source>
</evidence>
<dbReference type="GO" id="GO:0008270">
    <property type="term" value="F:zinc ion binding"/>
    <property type="evidence" value="ECO:0007669"/>
    <property type="project" value="UniProtKB-KW"/>
</dbReference>
<organism evidence="6 8">
    <name type="scientific">Didymodactylos carnosus</name>
    <dbReference type="NCBI Taxonomy" id="1234261"/>
    <lineage>
        <taxon>Eukaryota</taxon>
        <taxon>Metazoa</taxon>
        <taxon>Spiralia</taxon>
        <taxon>Gnathifera</taxon>
        <taxon>Rotifera</taxon>
        <taxon>Eurotatoria</taxon>
        <taxon>Bdelloidea</taxon>
        <taxon>Philodinida</taxon>
        <taxon>Philodinidae</taxon>
        <taxon>Didymodactylos</taxon>
    </lineage>
</organism>
<keyword evidence="2" id="KW-0862">Zinc</keyword>
<proteinExistence type="predicted"/>
<dbReference type="SUPFAM" id="SSF49599">
    <property type="entry name" value="TRAF domain-like"/>
    <property type="match status" value="1"/>
</dbReference>
<sequence length="223" mass="25903">MGELDNYSISSDRLIDPNQSHDGLECIICHNILSKPVSCKTCLNSFCSNCINTWLITQSVCPYKCNPFEKRQPPPITMTFLSKLNISCRNKSRGCEEALLYDSLENHEQKCEYQSVQCQDCKQEIVQKDFAEHREQCTDVFTECPKCSTKYKRRNANKHTEIKCLQISMQRKMDEALKRQQQTFNKALKQQQETFSQQLKEAKTKNADAMRQLLARVTKLEGR</sequence>
<dbReference type="PANTHER" id="PTHR10131">
    <property type="entry name" value="TNF RECEPTOR ASSOCIATED FACTOR"/>
    <property type="match status" value="1"/>
</dbReference>
<reference evidence="6" key="1">
    <citation type="submission" date="2021-02" db="EMBL/GenBank/DDBJ databases">
        <authorList>
            <person name="Nowell W R."/>
        </authorList>
    </citation>
    <scope>NUCLEOTIDE SEQUENCE</scope>
</reference>
<evidence type="ECO:0000256" key="1">
    <source>
        <dbReference type="ARBA" id="ARBA00022771"/>
    </source>
</evidence>
<dbReference type="InterPro" id="IPR001841">
    <property type="entry name" value="Znf_RING"/>
</dbReference>
<dbReference type="PANTHER" id="PTHR10131:SF94">
    <property type="entry name" value="TNF RECEPTOR-ASSOCIATED FACTOR 4"/>
    <property type="match status" value="1"/>
</dbReference>
<dbReference type="SUPFAM" id="SSF57850">
    <property type="entry name" value="RING/U-box"/>
    <property type="match status" value="1"/>
</dbReference>
<dbReference type="Gene3D" id="3.30.40.10">
    <property type="entry name" value="Zinc/RING finger domain, C3HC4 (zinc finger)"/>
    <property type="match status" value="2"/>
</dbReference>
<protein>
    <recommendedName>
        <fullName evidence="5">RING-type domain-containing protein</fullName>
    </recommendedName>
</protein>
<accession>A0A8S2F0U7</accession>
<keyword evidence="1 3" id="KW-0863">Zinc-finger</keyword>
<evidence type="ECO:0000313" key="8">
    <source>
        <dbReference type="Proteomes" id="UP000677228"/>
    </source>
</evidence>
<dbReference type="AlphaFoldDB" id="A0A8S2F0U7"/>
<feature type="coiled-coil region" evidence="4">
    <location>
        <begin position="185"/>
        <end position="212"/>
    </location>
</feature>
<dbReference type="EMBL" id="CAJNOK010023663">
    <property type="protein sequence ID" value="CAF1365865.1"/>
    <property type="molecule type" value="Genomic_DNA"/>
</dbReference>
<dbReference type="PROSITE" id="PS50089">
    <property type="entry name" value="ZF_RING_2"/>
    <property type="match status" value="1"/>
</dbReference>
<name>A0A8S2F0U7_9BILA</name>
<evidence type="ECO:0000259" key="5">
    <source>
        <dbReference type="PROSITE" id="PS50089"/>
    </source>
</evidence>
<dbReference type="EMBL" id="CAJOBA010045318">
    <property type="protein sequence ID" value="CAF4175312.1"/>
    <property type="molecule type" value="Genomic_DNA"/>
</dbReference>
<evidence type="ECO:0000256" key="4">
    <source>
        <dbReference type="SAM" id="Coils"/>
    </source>
</evidence>
<feature type="domain" description="RING-type" evidence="5">
    <location>
        <begin position="26"/>
        <end position="62"/>
    </location>
</feature>
<keyword evidence="1 3" id="KW-0479">Metal-binding</keyword>
<keyword evidence="4" id="KW-0175">Coiled coil</keyword>
<comment type="caution">
    <text evidence="6">The sequence shown here is derived from an EMBL/GenBank/DDBJ whole genome shotgun (WGS) entry which is preliminary data.</text>
</comment>
<dbReference type="Proteomes" id="UP000677228">
    <property type="component" value="Unassembled WGS sequence"/>
</dbReference>
<evidence type="ECO:0000313" key="6">
    <source>
        <dbReference type="EMBL" id="CAF1365865.1"/>
    </source>
</evidence>
<evidence type="ECO:0000256" key="3">
    <source>
        <dbReference type="PROSITE-ProRule" id="PRU00175"/>
    </source>
</evidence>
<dbReference type="Proteomes" id="UP000682733">
    <property type="component" value="Unassembled WGS sequence"/>
</dbReference>
<evidence type="ECO:0000313" key="7">
    <source>
        <dbReference type="EMBL" id="CAF4175312.1"/>
    </source>
</evidence>
<gene>
    <name evidence="6" type="ORF">OVA965_LOCUS31446</name>
    <name evidence="7" type="ORF">TMI583_LOCUS32272</name>
</gene>